<reference evidence="3" key="1">
    <citation type="submission" date="2021-02" db="EMBL/GenBank/DDBJ databases">
        <title>Skermanella TT6 skin isolate.</title>
        <authorList>
            <person name="Lee K."/>
            <person name="Ganzorig M."/>
        </authorList>
    </citation>
    <scope>NUCLEOTIDE SEQUENCE</scope>
    <source>
        <strain evidence="3">TT6</strain>
    </source>
</reference>
<dbReference type="InterPro" id="IPR018484">
    <property type="entry name" value="FGGY_N"/>
</dbReference>
<keyword evidence="4" id="KW-1185">Reference proteome</keyword>
<proteinExistence type="predicted"/>
<feature type="domain" description="Carbohydrate kinase FGGY N-terminal" evidence="1">
    <location>
        <begin position="129"/>
        <end position="230"/>
    </location>
</feature>
<gene>
    <name evidence="3" type="ORF">IGS68_32510</name>
</gene>
<feature type="domain" description="Carbohydrate kinase FGGY C-terminal" evidence="2">
    <location>
        <begin position="321"/>
        <end position="398"/>
    </location>
</feature>
<geneLocation type="plasmid" evidence="3 4">
    <name>pTT6-2</name>
</geneLocation>
<dbReference type="Proteomes" id="UP000595197">
    <property type="component" value="Plasmid pTT6-2"/>
</dbReference>
<protein>
    <recommendedName>
        <fullName evidence="5">Sugar (Pentulose or hexulose) kinase</fullName>
    </recommendedName>
</protein>
<dbReference type="Pfam" id="PF00370">
    <property type="entry name" value="FGGY_N"/>
    <property type="match status" value="1"/>
</dbReference>
<dbReference type="InterPro" id="IPR049382">
    <property type="entry name" value="FGGY_C_2"/>
</dbReference>
<dbReference type="EMBL" id="CP067422">
    <property type="protein sequence ID" value="QQP93736.1"/>
    <property type="molecule type" value="Genomic_DNA"/>
</dbReference>
<dbReference type="Gene3D" id="3.30.420.40">
    <property type="match status" value="3"/>
</dbReference>
<dbReference type="InterPro" id="IPR043129">
    <property type="entry name" value="ATPase_NBD"/>
</dbReference>
<evidence type="ECO:0000259" key="2">
    <source>
        <dbReference type="Pfam" id="PF21546"/>
    </source>
</evidence>
<keyword evidence="3" id="KW-0614">Plasmid</keyword>
<evidence type="ECO:0000313" key="3">
    <source>
        <dbReference type="EMBL" id="QQP93736.1"/>
    </source>
</evidence>
<evidence type="ECO:0000259" key="1">
    <source>
        <dbReference type="Pfam" id="PF00370"/>
    </source>
</evidence>
<dbReference type="Pfam" id="PF21546">
    <property type="entry name" value="FGGY_C_2"/>
    <property type="match status" value="1"/>
</dbReference>
<name>A0ABX7BJH8_9PROT</name>
<evidence type="ECO:0008006" key="5">
    <source>
        <dbReference type="Google" id="ProtNLM"/>
    </source>
</evidence>
<dbReference type="SUPFAM" id="SSF53067">
    <property type="entry name" value="Actin-like ATPase domain"/>
    <property type="match status" value="1"/>
</dbReference>
<organism evidence="3 4">
    <name type="scientific">Skermanella cutis</name>
    <dbReference type="NCBI Taxonomy" id="2775420"/>
    <lineage>
        <taxon>Bacteria</taxon>
        <taxon>Pseudomonadati</taxon>
        <taxon>Pseudomonadota</taxon>
        <taxon>Alphaproteobacteria</taxon>
        <taxon>Rhodospirillales</taxon>
        <taxon>Azospirillaceae</taxon>
        <taxon>Skermanella</taxon>
    </lineage>
</organism>
<dbReference type="RefSeq" id="WP_201083519.1">
    <property type="nucleotide sequence ID" value="NZ_CP067422.1"/>
</dbReference>
<accession>A0ABX7BJH8</accession>
<evidence type="ECO:0000313" key="4">
    <source>
        <dbReference type="Proteomes" id="UP000595197"/>
    </source>
</evidence>
<sequence>MRNESSACIAVFEVGPADVRLSVATRRGIILETVSAPNPAQDGPPYRHYDLAGLESWLLDGLRDAAARHALGAFVACGAGGVLVTEDGPAAPMIDPGQPLPAEVGRAYAGMAGLREDPALPETIPFAGQLLWLEHEFPEAFGRARWFLGLPQYWAWRLSGAAVSEVTVLGAQSNLWNVRERRFTAVARAQAWDRLIPPMAPAWAPAGRLRPELAQRLGLPADLDVLPGLHRASANFYRYQAAGHAGIAVVSAGGEILGLADDPAADRDGRRGPAWGADVEGRPLAGAPVPAWREVPRAADTRVANRLIEAGILPSPGAGGTPAERCALEVIRAALLTDGCLDALGSDGLAVLDGALAHDPLYSGLVSCLRRSRHPHGQTLLNTDARGTAAGAALLADHVSRTAPVPVSLEKPPALEMPGLHAYRSRWLDHRSTADQPQCR</sequence>